<reference evidence="2 3" key="1">
    <citation type="submission" date="2019-03" db="EMBL/GenBank/DDBJ databases">
        <title>Genomic Encyclopedia of Type Strains, Phase III (KMG-III): the genomes of soil and plant-associated and newly described type strains.</title>
        <authorList>
            <person name="Whitman W."/>
        </authorList>
    </citation>
    <scope>NUCLEOTIDE SEQUENCE [LARGE SCALE GENOMIC DNA]</scope>
    <source>
        <strain evidence="2 3">VKM Ac-2573</strain>
    </source>
</reference>
<protein>
    <submittedName>
        <fullName evidence="2">Alkaline shock family protein YloU</fullName>
    </submittedName>
</protein>
<sequence length="162" mass="16735">MTETRAGTEAVKASGGMAVGASGSGALSSEQGRTMIADTVVSKIAGIATREVTGVHNLGGGTARAVGMLRERIPGSRTNMSQGVGVEVGETQAAIDLAIVVEYGVSIADLAQGIRRNVIDAVERMTGLEVTEVNVAVNDIHLEEEDDDDTGEAEVVAERRVQ</sequence>
<dbReference type="AlphaFoldDB" id="A0A4R8C2Y3"/>
<evidence type="ECO:0000313" key="3">
    <source>
        <dbReference type="Proteomes" id="UP000295146"/>
    </source>
</evidence>
<name>A0A4R8C2Y3_9ACTN</name>
<gene>
    <name evidence="2" type="ORF">EV653_6173</name>
</gene>
<comment type="similarity">
    <text evidence="1">Belongs to the asp23 family.</text>
</comment>
<dbReference type="InterPro" id="IPR005531">
    <property type="entry name" value="Asp23"/>
</dbReference>
<dbReference type="EMBL" id="SODP01000003">
    <property type="protein sequence ID" value="TDW66155.1"/>
    <property type="molecule type" value="Genomic_DNA"/>
</dbReference>
<evidence type="ECO:0000256" key="1">
    <source>
        <dbReference type="ARBA" id="ARBA00005721"/>
    </source>
</evidence>
<dbReference type="RefSeq" id="WP_134107872.1">
    <property type="nucleotide sequence ID" value="NZ_SODP01000003.1"/>
</dbReference>
<organism evidence="2 3">
    <name type="scientific">Kribbella pratensis</name>
    <dbReference type="NCBI Taxonomy" id="2512112"/>
    <lineage>
        <taxon>Bacteria</taxon>
        <taxon>Bacillati</taxon>
        <taxon>Actinomycetota</taxon>
        <taxon>Actinomycetes</taxon>
        <taxon>Propionibacteriales</taxon>
        <taxon>Kribbellaceae</taxon>
        <taxon>Kribbella</taxon>
    </lineage>
</organism>
<dbReference type="Pfam" id="PF03780">
    <property type="entry name" value="Asp23"/>
    <property type="match status" value="1"/>
</dbReference>
<dbReference type="Proteomes" id="UP000295146">
    <property type="component" value="Unassembled WGS sequence"/>
</dbReference>
<keyword evidence="3" id="KW-1185">Reference proteome</keyword>
<dbReference type="OrthoDB" id="9808942at2"/>
<proteinExistence type="inferred from homology"/>
<accession>A0A4R8C2Y3</accession>
<dbReference type="PANTHER" id="PTHR34297:SF3">
    <property type="entry name" value="ALKALINE SHOCK PROTEIN 23"/>
    <property type="match status" value="1"/>
</dbReference>
<dbReference type="PANTHER" id="PTHR34297">
    <property type="entry name" value="HYPOTHETICAL CYTOSOLIC PROTEIN-RELATED"/>
    <property type="match status" value="1"/>
</dbReference>
<comment type="caution">
    <text evidence="2">The sequence shown here is derived from an EMBL/GenBank/DDBJ whole genome shotgun (WGS) entry which is preliminary data.</text>
</comment>
<evidence type="ECO:0000313" key="2">
    <source>
        <dbReference type="EMBL" id="TDW66155.1"/>
    </source>
</evidence>